<dbReference type="InterPro" id="IPR004044">
    <property type="entry name" value="KH_dom_type_2"/>
</dbReference>
<dbReference type="GO" id="GO:0070181">
    <property type="term" value="F:small ribosomal subunit rRNA binding"/>
    <property type="evidence" value="ECO:0007669"/>
    <property type="project" value="UniProtKB-UniRule"/>
</dbReference>
<evidence type="ECO:0000256" key="8">
    <source>
        <dbReference type="PROSITE-ProRule" id="PRU01050"/>
    </source>
</evidence>
<comment type="similarity">
    <text evidence="1 7 8 9">Belongs to the TRAFAC class TrmE-Era-EngA-EngB-Septin-like GTPase superfamily. Era GTPase family.</text>
</comment>
<dbReference type="PROSITE" id="PS51713">
    <property type="entry name" value="G_ERA"/>
    <property type="match status" value="1"/>
</dbReference>
<dbReference type="CDD" id="cd04163">
    <property type="entry name" value="Era"/>
    <property type="match status" value="1"/>
</dbReference>
<keyword evidence="13" id="KW-1185">Reference proteome</keyword>
<evidence type="ECO:0000259" key="11">
    <source>
        <dbReference type="PROSITE" id="PS51713"/>
    </source>
</evidence>
<feature type="region of interest" description="G4" evidence="8">
    <location>
        <begin position="127"/>
        <end position="130"/>
    </location>
</feature>
<evidence type="ECO:0000313" key="13">
    <source>
        <dbReference type="Proteomes" id="UP000196573"/>
    </source>
</evidence>
<dbReference type="SUPFAM" id="SSF54814">
    <property type="entry name" value="Prokaryotic type KH domain (KH-domain type II)"/>
    <property type="match status" value="1"/>
</dbReference>
<dbReference type="Pfam" id="PF01926">
    <property type="entry name" value="MMR_HSR1"/>
    <property type="match status" value="1"/>
</dbReference>
<dbReference type="GO" id="GO:0005886">
    <property type="term" value="C:plasma membrane"/>
    <property type="evidence" value="ECO:0007669"/>
    <property type="project" value="UniProtKB-SubCell"/>
</dbReference>
<dbReference type="GO" id="GO:0000028">
    <property type="term" value="P:ribosomal small subunit assembly"/>
    <property type="evidence" value="ECO:0007669"/>
    <property type="project" value="TreeGrafter"/>
</dbReference>
<feature type="region of interest" description="G5" evidence="8">
    <location>
        <begin position="157"/>
        <end position="159"/>
    </location>
</feature>
<evidence type="ECO:0000256" key="3">
    <source>
        <dbReference type="ARBA" id="ARBA00022517"/>
    </source>
</evidence>
<feature type="binding site" evidence="7">
    <location>
        <begin position="18"/>
        <end position="25"/>
    </location>
    <ligand>
        <name>GTP</name>
        <dbReference type="ChEBI" id="CHEBI:37565"/>
    </ligand>
</feature>
<dbReference type="EMBL" id="FWPT01000012">
    <property type="protein sequence ID" value="SMA50456.1"/>
    <property type="molecule type" value="Genomic_DNA"/>
</dbReference>
<evidence type="ECO:0000256" key="6">
    <source>
        <dbReference type="ARBA" id="ARBA00023134"/>
    </source>
</evidence>
<evidence type="ECO:0000259" key="10">
    <source>
        <dbReference type="PROSITE" id="PS50823"/>
    </source>
</evidence>
<keyword evidence="7" id="KW-1003">Cell membrane</keyword>
<dbReference type="Proteomes" id="UP000196573">
    <property type="component" value="Unassembled WGS sequence"/>
</dbReference>
<feature type="region of interest" description="G2" evidence="8">
    <location>
        <begin position="44"/>
        <end position="48"/>
    </location>
</feature>
<evidence type="ECO:0000256" key="5">
    <source>
        <dbReference type="ARBA" id="ARBA00022884"/>
    </source>
</evidence>
<dbReference type="GO" id="GO:0003924">
    <property type="term" value="F:GTPase activity"/>
    <property type="evidence" value="ECO:0007669"/>
    <property type="project" value="UniProtKB-UniRule"/>
</dbReference>
<sequence length="303" mass="34318">MIEQAVSQGRCGYVAIVGRPNVGKSTLLNRILGQKLSITSRKPQTTRHRIHGIKTEGDVQAIYVDTPGMHLGAEKAINRYMNRAASSSLADVDVIVFIVDRLRWTEEDEMVLEKLKHTKAPVILVVNKVDRLDEKAQLIPWLDELSRKMDFAHIVPIAARNGHNVDRLERLVNSYLPESIHFFGEDQITDRSSRFLAAELVREKVMRQLGDELPYQITVEIEEFKDVEGVLHISALLLVERAGQKKIVIGDKGSRLKTIGRDARLDMEKLFDSKVMLNLWVKVRSGWSDDERALASLGYNDLA</sequence>
<feature type="domain" description="Era-type G" evidence="11">
    <location>
        <begin position="10"/>
        <end position="178"/>
    </location>
</feature>
<evidence type="ECO:0000313" key="12">
    <source>
        <dbReference type="EMBL" id="SMA50456.1"/>
    </source>
</evidence>
<keyword evidence="7" id="KW-0699">rRNA-binding</keyword>
<dbReference type="Pfam" id="PF07650">
    <property type="entry name" value="KH_2"/>
    <property type="match status" value="1"/>
</dbReference>
<evidence type="ECO:0000256" key="1">
    <source>
        <dbReference type="ARBA" id="ARBA00007921"/>
    </source>
</evidence>
<keyword evidence="7" id="KW-0963">Cytoplasm</keyword>
<dbReference type="InterPro" id="IPR009019">
    <property type="entry name" value="KH_sf_prok-type"/>
</dbReference>
<dbReference type="InterPro" id="IPR005662">
    <property type="entry name" value="GTPase_Era-like"/>
</dbReference>
<evidence type="ECO:0000256" key="9">
    <source>
        <dbReference type="RuleBase" id="RU003761"/>
    </source>
</evidence>
<dbReference type="GO" id="GO:0043024">
    <property type="term" value="F:ribosomal small subunit binding"/>
    <property type="evidence" value="ECO:0007669"/>
    <property type="project" value="TreeGrafter"/>
</dbReference>
<keyword evidence="7" id="KW-0472">Membrane</keyword>
<organism evidence="12 13">
    <name type="scientific">Parendozoicomonas haliclonae</name>
    <dbReference type="NCBI Taxonomy" id="1960125"/>
    <lineage>
        <taxon>Bacteria</taxon>
        <taxon>Pseudomonadati</taxon>
        <taxon>Pseudomonadota</taxon>
        <taxon>Gammaproteobacteria</taxon>
        <taxon>Oceanospirillales</taxon>
        <taxon>Endozoicomonadaceae</taxon>
        <taxon>Parendozoicomonas</taxon>
    </lineage>
</organism>
<evidence type="ECO:0000256" key="2">
    <source>
        <dbReference type="ARBA" id="ARBA00020484"/>
    </source>
</evidence>
<feature type="domain" description="KH type-2" evidence="10">
    <location>
        <begin position="201"/>
        <end position="285"/>
    </location>
</feature>
<dbReference type="AlphaFoldDB" id="A0A1X7AQ85"/>
<dbReference type="PANTHER" id="PTHR42698:SF1">
    <property type="entry name" value="GTPASE ERA, MITOCHONDRIAL"/>
    <property type="match status" value="1"/>
</dbReference>
<dbReference type="GO" id="GO:0005525">
    <property type="term" value="F:GTP binding"/>
    <property type="evidence" value="ECO:0007669"/>
    <property type="project" value="UniProtKB-UniRule"/>
</dbReference>
<feature type="region of interest" description="G1" evidence="8">
    <location>
        <begin position="18"/>
        <end position="25"/>
    </location>
</feature>
<comment type="subunit">
    <text evidence="7">Monomer.</text>
</comment>
<dbReference type="Gene3D" id="3.40.50.300">
    <property type="entry name" value="P-loop containing nucleotide triphosphate hydrolases"/>
    <property type="match status" value="1"/>
</dbReference>
<name>A0A1X7AQ85_9GAMM</name>
<dbReference type="OrthoDB" id="9805918at2"/>
<evidence type="ECO:0000256" key="7">
    <source>
        <dbReference type="HAMAP-Rule" id="MF_00367"/>
    </source>
</evidence>
<accession>A0A1X7AQ85</accession>
<dbReference type="InterPro" id="IPR006073">
    <property type="entry name" value="GTP-bd"/>
</dbReference>
<dbReference type="GO" id="GO:0005829">
    <property type="term" value="C:cytosol"/>
    <property type="evidence" value="ECO:0007669"/>
    <property type="project" value="TreeGrafter"/>
</dbReference>
<feature type="binding site" evidence="7">
    <location>
        <begin position="127"/>
        <end position="130"/>
    </location>
    <ligand>
        <name>GTP</name>
        <dbReference type="ChEBI" id="CHEBI:37565"/>
    </ligand>
</feature>
<comment type="function">
    <text evidence="7">An essential GTPase that binds both GDP and GTP, with rapid nucleotide exchange. Plays a role in 16S rRNA processing and 30S ribosomal subunit biogenesis and possibly also in cell cycle regulation and energy metabolism.</text>
</comment>
<gene>
    <name evidence="7 12" type="primary">era</name>
    <name evidence="12" type="ORF">EHSB41UT_04254</name>
</gene>
<keyword evidence="5 7" id="KW-0694">RNA-binding</keyword>
<dbReference type="PRINTS" id="PR00326">
    <property type="entry name" value="GTP1OBG"/>
</dbReference>
<dbReference type="PROSITE" id="PS50823">
    <property type="entry name" value="KH_TYPE_2"/>
    <property type="match status" value="1"/>
</dbReference>
<dbReference type="NCBIfam" id="TIGR00231">
    <property type="entry name" value="small_GTP"/>
    <property type="match status" value="1"/>
</dbReference>
<dbReference type="RefSeq" id="WP_087112889.1">
    <property type="nucleotide sequence ID" value="NZ_CBCSCN010000005.1"/>
</dbReference>
<dbReference type="SUPFAM" id="SSF52540">
    <property type="entry name" value="P-loop containing nucleoside triphosphate hydrolases"/>
    <property type="match status" value="1"/>
</dbReference>
<keyword evidence="3 7" id="KW-0690">Ribosome biogenesis</keyword>
<dbReference type="InterPro" id="IPR015946">
    <property type="entry name" value="KH_dom-like_a/b"/>
</dbReference>
<dbReference type="Gene3D" id="3.30.300.20">
    <property type="match status" value="1"/>
</dbReference>
<dbReference type="CDD" id="cd22534">
    <property type="entry name" value="KH-II_Era"/>
    <property type="match status" value="1"/>
</dbReference>
<dbReference type="InterPro" id="IPR030388">
    <property type="entry name" value="G_ERA_dom"/>
</dbReference>
<keyword evidence="6 7" id="KW-0342">GTP-binding</keyword>
<dbReference type="FunFam" id="3.30.300.20:FF:000003">
    <property type="entry name" value="GTPase Era"/>
    <property type="match status" value="1"/>
</dbReference>
<keyword evidence="4 7" id="KW-0547">Nucleotide-binding</keyword>
<proteinExistence type="inferred from homology"/>
<dbReference type="InterPro" id="IPR027417">
    <property type="entry name" value="P-loop_NTPase"/>
</dbReference>
<dbReference type="InterPro" id="IPR005225">
    <property type="entry name" value="Small_GTP-bd"/>
</dbReference>
<protein>
    <recommendedName>
        <fullName evidence="2 7">GTPase Era</fullName>
    </recommendedName>
</protein>
<evidence type="ECO:0000256" key="4">
    <source>
        <dbReference type="ARBA" id="ARBA00022741"/>
    </source>
</evidence>
<dbReference type="FunFam" id="3.40.50.300:FF:000094">
    <property type="entry name" value="GTPase Era"/>
    <property type="match status" value="1"/>
</dbReference>
<dbReference type="PANTHER" id="PTHR42698">
    <property type="entry name" value="GTPASE ERA"/>
    <property type="match status" value="1"/>
</dbReference>
<comment type="subcellular location">
    <subcellularLocation>
        <location evidence="7">Cytoplasm</location>
    </subcellularLocation>
    <subcellularLocation>
        <location evidence="7">Cell membrane</location>
        <topology evidence="7">Peripheral membrane protein</topology>
    </subcellularLocation>
</comment>
<feature type="binding site" evidence="7">
    <location>
        <begin position="65"/>
        <end position="69"/>
    </location>
    <ligand>
        <name>GTP</name>
        <dbReference type="ChEBI" id="CHEBI:37565"/>
    </ligand>
</feature>
<reference evidence="12 13" key="1">
    <citation type="submission" date="2017-03" db="EMBL/GenBank/DDBJ databases">
        <authorList>
            <person name="Afonso C.L."/>
            <person name="Miller P.J."/>
            <person name="Scott M.A."/>
            <person name="Spackman E."/>
            <person name="Goraichik I."/>
            <person name="Dimitrov K.M."/>
            <person name="Suarez D.L."/>
            <person name="Swayne D.E."/>
        </authorList>
    </citation>
    <scope>NUCLEOTIDE SEQUENCE [LARGE SCALE GENOMIC DNA]</scope>
    <source>
        <strain evidence="12">SB41UT1</strain>
    </source>
</reference>
<dbReference type="NCBIfam" id="TIGR00436">
    <property type="entry name" value="era"/>
    <property type="match status" value="1"/>
</dbReference>
<dbReference type="NCBIfam" id="NF000908">
    <property type="entry name" value="PRK00089.1"/>
    <property type="match status" value="1"/>
</dbReference>
<dbReference type="HAMAP" id="MF_00367">
    <property type="entry name" value="GTPase_Era"/>
    <property type="match status" value="1"/>
</dbReference>
<feature type="region of interest" description="G3" evidence="8">
    <location>
        <begin position="65"/>
        <end position="68"/>
    </location>
</feature>